<dbReference type="SUPFAM" id="SSF52540">
    <property type="entry name" value="P-loop containing nucleoside triphosphate hydrolases"/>
    <property type="match status" value="1"/>
</dbReference>
<dbReference type="InterPro" id="IPR046346">
    <property type="entry name" value="Aminoacid_DH-like_N_sf"/>
</dbReference>
<dbReference type="FunFam" id="3.10.410.10:FF:000001">
    <property type="entry name" value="Putative formate--tetrahydrofolate ligase"/>
    <property type="match status" value="1"/>
</dbReference>
<dbReference type="PROSITE" id="PS00721">
    <property type="entry name" value="FTHFS_1"/>
    <property type="match status" value="1"/>
</dbReference>
<dbReference type="AlphaFoldDB" id="A0A852LAY3"/>
<evidence type="ECO:0000256" key="6">
    <source>
        <dbReference type="ARBA" id="ARBA00022563"/>
    </source>
</evidence>
<dbReference type="FunFam" id="3.40.50.300:FF:000556">
    <property type="entry name" value="Methylenetetrahydrofolate dehydrogenase (NADP+ dependent) 1 like"/>
    <property type="match status" value="1"/>
</dbReference>
<dbReference type="SUPFAM" id="SSF51735">
    <property type="entry name" value="NAD(P)-binding Rossmann-fold domains"/>
    <property type="match status" value="1"/>
</dbReference>
<dbReference type="GO" id="GO:0004488">
    <property type="term" value="F:methylenetetrahydrofolate dehydrogenase (NADP+) activity"/>
    <property type="evidence" value="ECO:0007669"/>
    <property type="project" value="InterPro"/>
</dbReference>
<evidence type="ECO:0000259" key="11">
    <source>
        <dbReference type="Pfam" id="PF02882"/>
    </source>
</evidence>
<dbReference type="Proteomes" id="UP000654395">
    <property type="component" value="Unassembled WGS sequence"/>
</dbReference>
<feature type="domain" description="Tetrahydrofolate dehydrogenase/cyclohydrolase NAD(P)-binding" evidence="11">
    <location>
        <begin position="84"/>
        <end position="208"/>
    </location>
</feature>
<dbReference type="Pfam" id="PF02882">
    <property type="entry name" value="THF_DHG_CYH_C"/>
    <property type="match status" value="1"/>
</dbReference>
<dbReference type="Gene3D" id="3.40.50.720">
    <property type="entry name" value="NAD(P)-binding Rossmann-like Domain"/>
    <property type="match status" value="1"/>
</dbReference>
<evidence type="ECO:0000313" key="12">
    <source>
        <dbReference type="EMBL" id="NXX85337.1"/>
    </source>
</evidence>
<evidence type="ECO:0000256" key="2">
    <source>
        <dbReference type="ARBA" id="ARBA00005559"/>
    </source>
</evidence>
<dbReference type="GO" id="GO:0046394">
    <property type="term" value="P:carboxylic acid biosynthetic process"/>
    <property type="evidence" value="ECO:0007669"/>
    <property type="project" value="UniProtKB-ARBA"/>
</dbReference>
<gene>
    <name evidence="12" type="primary">Mthfd1l</name>
    <name evidence="12" type="ORF">UROIND_R10735</name>
</gene>
<dbReference type="PROSITE" id="PS00722">
    <property type="entry name" value="FTHFS_2"/>
    <property type="match status" value="1"/>
</dbReference>
<keyword evidence="6" id="KW-0554">One-carbon metabolism</keyword>
<evidence type="ECO:0000256" key="3">
    <source>
        <dbReference type="ARBA" id="ARBA00006985"/>
    </source>
</evidence>
<dbReference type="SUPFAM" id="SSF53223">
    <property type="entry name" value="Aminoacid dehydrogenase-like, N-terminal domain"/>
    <property type="match status" value="1"/>
</dbReference>
<dbReference type="GO" id="GO:0005829">
    <property type="term" value="C:cytosol"/>
    <property type="evidence" value="ECO:0007669"/>
    <property type="project" value="TreeGrafter"/>
</dbReference>
<accession>A0A852LAY3</accession>
<dbReference type="UniPathway" id="UPA00193"/>
<dbReference type="CDD" id="cd00477">
    <property type="entry name" value="FTHFS"/>
    <property type="match status" value="1"/>
</dbReference>
<dbReference type="Gene3D" id="1.10.8.770">
    <property type="match status" value="1"/>
</dbReference>
<evidence type="ECO:0000256" key="8">
    <source>
        <dbReference type="ARBA" id="ARBA00022741"/>
    </source>
</evidence>
<reference evidence="12" key="1">
    <citation type="submission" date="2020-02" db="EMBL/GenBank/DDBJ databases">
        <title>Bird 10,000 Genomes (B10K) Project - Family phase.</title>
        <authorList>
            <person name="Zhang G."/>
        </authorList>
    </citation>
    <scope>NUCLEOTIDE SEQUENCE</scope>
    <source>
        <strain evidence="12">B10K-DU-030-59</strain>
    </source>
</reference>
<dbReference type="GO" id="GO:0005739">
    <property type="term" value="C:mitochondrion"/>
    <property type="evidence" value="ECO:0007669"/>
    <property type="project" value="TreeGrafter"/>
</dbReference>
<dbReference type="InterPro" id="IPR020631">
    <property type="entry name" value="THF_DH/CycHdrlase_NAD-bd_dom"/>
</dbReference>
<comment type="similarity">
    <text evidence="3">In the C-terminal section; belongs to the formate--tetrahydrofolate ligase family.</text>
</comment>
<dbReference type="Gene3D" id="3.10.410.10">
    <property type="entry name" value="Formyltetrahydrofolate synthetase, domain 3"/>
    <property type="match status" value="1"/>
</dbReference>
<evidence type="ECO:0000256" key="1">
    <source>
        <dbReference type="ARBA" id="ARBA00004777"/>
    </source>
</evidence>
<dbReference type="HAMAP" id="MF_01543">
    <property type="entry name" value="FTHFS"/>
    <property type="match status" value="1"/>
</dbReference>
<name>A0A852LAY3_UROIN</name>
<dbReference type="Pfam" id="PF00763">
    <property type="entry name" value="THF_DHG_CYH"/>
    <property type="match status" value="1"/>
</dbReference>
<evidence type="ECO:0000256" key="4">
    <source>
        <dbReference type="ARBA" id="ARBA00011738"/>
    </source>
</evidence>
<dbReference type="PRINTS" id="PR00085">
    <property type="entry name" value="THFDHDRGNASE"/>
</dbReference>
<evidence type="ECO:0000256" key="9">
    <source>
        <dbReference type="ARBA" id="ARBA00022840"/>
    </source>
</evidence>
<keyword evidence="9" id="KW-0067">ATP-binding</keyword>
<dbReference type="PANTHER" id="PTHR48099">
    <property type="entry name" value="C-1-TETRAHYDROFOLATE SYNTHASE, CYTOPLASMIC-RELATED"/>
    <property type="match status" value="1"/>
</dbReference>
<dbReference type="InterPro" id="IPR000559">
    <property type="entry name" value="Formate_THF_ligase"/>
</dbReference>
<dbReference type="InterPro" id="IPR020628">
    <property type="entry name" value="Formate_THF_ligase_CS"/>
</dbReference>
<protein>
    <recommendedName>
        <fullName evidence="5">formate--tetrahydrofolate ligase</fullName>
        <ecNumber evidence="5">6.3.4.3</ecNumber>
    </recommendedName>
</protein>
<dbReference type="FunFam" id="3.40.50.300:FF:000627">
    <property type="entry name" value="Methylenetetrahydrofolate dehydrogenase (NADP+ dependent) 1 like"/>
    <property type="match status" value="1"/>
</dbReference>
<organism evidence="12 13">
    <name type="scientific">Urocolius indicus</name>
    <name type="common">Red-faced mousebird</name>
    <name type="synonym">Colius indicus</name>
    <dbReference type="NCBI Taxonomy" id="458196"/>
    <lineage>
        <taxon>Eukaryota</taxon>
        <taxon>Metazoa</taxon>
        <taxon>Chordata</taxon>
        <taxon>Craniata</taxon>
        <taxon>Vertebrata</taxon>
        <taxon>Euteleostomi</taxon>
        <taxon>Archelosauria</taxon>
        <taxon>Archosauria</taxon>
        <taxon>Dinosauria</taxon>
        <taxon>Saurischia</taxon>
        <taxon>Theropoda</taxon>
        <taxon>Coelurosauria</taxon>
        <taxon>Aves</taxon>
        <taxon>Neognathae</taxon>
        <taxon>Neoaves</taxon>
        <taxon>Telluraves</taxon>
        <taxon>Coraciimorphae</taxon>
        <taxon>Coliiformes</taxon>
        <taxon>Coliidae</taxon>
        <taxon>Urocolius</taxon>
    </lineage>
</organism>
<keyword evidence="7" id="KW-0436">Ligase</keyword>
<keyword evidence="8" id="KW-0547">Nucleotide-binding</keyword>
<feature type="non-terminal residue" evidence="12">
    <location>
        <position position="853"/>
    </location>
</feature>
<comment type="pathway">
    <text evidence="1">One-carbon metabolism; tetrahydrofolate interconversion.</text>
</comment>
<dbReference type="InterPro" id="IPR020630">
    <property type="entry name" value="THF_DH/CycHdrlase_cat_dom"/>
</dbReference>
<evidence type="ECO:0000256" key="7">
    <source>
        <dbReference type="ARBA" id="ARBA00022598"/>
    </source>
</evidence>
<keyword evidence="13" id="KW-1185">Reference proteome</keyword>
<dbReference type="GO" id="GO:0005524">
    <property type="term" value="F:ATP binding"/>
    <property type="evidence" value="ECO:0007669"/>
    <property type="project" value="UniProtKB-KW"/>
</dbReference>
<dbReference type="InterPro" id="IPR027417">
    <property type="entry name" value="P-loop_NTPase"/>
</dbReference>
<comment type="similarity">
    <text evidence="2">In the N-terminal section; belongs to the tetrahydrofolate dehydrogenase/cyclohydrolase family.</text>
</comment>
<dbReference type="InterPro" id="IPR000672">
    <property type="entry name" value="THF_DH/CycHdrlase"/>
</dbReference>
<sequence>FFWQIGLHVINICLPEGSSKDEIVNEILRLNEDPNVQGLALDLPESLCSSKVLNAVKPEKDVDGLSDVNLGRLVRGNAYDCLVPPTACAVMELLEDLGGKTVLLVGADGVVGTALQCMLQRKGAVTVSCPWKAPQLQTKLRHADVVVVGSTKPDDVPVSWIKPGTTIISCFHDFLSEKLNYGQQNNHVAGNAVGSLAIAMRMQNMVKTTERWIQSQQCRKWDLRCLQLQPLSPVPSDIEISRAQSPKAVDVLAKEIGLLTDEIEIYGQTKAKVRLSLLERLKDQPDGKYVLVAGITPTPLGEGKSTVTVGLVQALTAHLNINSFACLRQPSQGPTFGVKGGAAGGGYAQVIPMEEFNLHLTGDIHAITAANNLLAAAIDARILHENTQSDKALYNRLVPVVNGVREFSPIQLARLRRLGINKTDPGTLTEEEVRKFARLDIDPSTITWQRVVDTNDRFLRKITVGQANTEKGFVRQAQFDIAVASEIMAILALTTSLQDMKKRLGKMVVANDKKGEPVTAEDLGVTGALTVLMKDAIKPTLMQTLEGTPVFVHAGPFANIAHGNSSVLADKIALKLVGEKGFVVTEAGFGADIGMEKFFNIKCRASGLVPSVVVLVATVRALKMHGGGPNVTAGAPLKKEYTEENLQLVADGCCNLQKQIQITQLFGVPVVVALNVFKTDSPAEVDLVCKIAKQSGAFDAVPCNHWSAGGRGAVKLAQAVEKAAKQKNSFKYLYNLELPIVEKIRIIAQKVYGAQDIELSPAAQSQVDRYTRQGFGNLPICMAKTHLSLSHQPERKGVPTDFILPISDVRASIGAEFIYPLVGTMSTMPGLPTRPCFYDIDLDPVTEQVKGLF</sequence>
<dbReference type="Gene3D" id="3.40.50.10860">
    <property type="entry name" value="Leucine Dehydrogenase, chain A, domain 1"/>
    <property type="match status" value="1"/>
</dbReference>
<evidence type="ECO:0000313" key="13">
    <source>
        <dbReference type="Proteomes" id="UP000654395"/>
    </source>
</evidence>
<feature type="domain" description="Tetrahydrofolate dehydrogenase/cyclohydrolase catalytic" evidence="10">
    <location>
        <begin position="4"/>
        <end position="63"/>
    </location>
</feature>
<dbReference type="Gene3D" id="3.40.50.300">
    <property type="entry name" value="P-loop containing nucleotide triphosphate hydrolases"/>
    <property type="match status" value="2"/>
</dbReference>
<dbReference type="GO" id="GO:0004329">
    <property type="term" value="F:formate-tetrahydrofolate ligase activity"/>
    <property type="evidence" value="ECO:0007669"/>
    <property type="project" value="UniProtKB-EC"/>
</dbReference>
<comment type="subunit">
    <text evidence="4">Homodimer.</text>
</comment>
<dbReference type="OrthoDB" id="1845775at2759"/>
<dbReference type="GO" id="GO:0035999">
    <property type="term" value="P:tetrahydrofolate interconversion"/>
    <property type="evidence" value="ECO:0007669"/>
    <property type="project" value="UniProtKB-UniPathway"/>
</dbReference>
<dbReference type="Pfam" id="PF01268">
    <property type="entry name" value="FTHFS"/>
    <property type="match status" value="1"/>
</dbReference>
<evidence type="ECO:0000259" key="10">
    <source>
        <dbReference type="Pfam" id="PF00763"/>
    </source>
</evidence>
<dbReference type="PANTHER" id="PTHR48099:SF12">
    <property type="entry name" value="MONOFUNCTIONAL C1-TETRAHYDROFOLATE SYNTHASE, MITOCHONDRIAL"/>
    <property type="match status" value="1"/>
</dbReference>
<dbReference type="InterPro" id="IPR036291">
    <property type="entry name" value="NAD(P)-bd_dom_sf"/>
</dbReference>
<proteinExistence type="inferred from homology"/>
<comment type="caution">
    <text evidence="12">The sequence shown here is derived from an EMBL/GenBank/DDBJ whole genome shotgun (WGS) entry which is preliminary data.</text>
</comment>
<dbReference type="EC" id="6.3.4.3" evidence="5"/>
<dbReference type="EMBL" id="WBNH01011086">
    <property type="protein sequence ID" value="NXX85337.1"/>
    <property type="molecule type" value="Genomic_DNA"/>
</dbReference>
<evidence type="ECO:0000256" key="5">
    <source>
        <dbReference type="ARBA" id="ARBA00012295"/>
    </source>
</evidence>
<feature type="non-terminal residue" evidence="12">
    <location>
        <position position="1"/>
    </location>
</feature>
<dbReference type="FunFam" id="1.10.8.770:FF:000001">
    <property type="entry name" value="Methylenetetrahydrofolate dehydrogenase (NADP+ dependent) 1 like"/>
    <property type="match status" value="1"/>
</dbReference>